<dbReference type="PRINTS" id="PR00081">
    <property type="entry name" value="GDHRDH"/>
</dbReference>
<comment type="caution">
    <text evidence="5">The sequence shown here is derived from an EMBL/GenBank/DDBJ whole genome shotgun (WGS) entry which is preliminary data.</text>
</comment>
<dbReference type="GO" id="GO:0016491">
    <property type="term" value="F:oxidoreductase activity"/>
    <property type="evidence" value="ECO:0007669"/>
    <property type="project" value="UniProtKB-KW"/>
</dbReference>
<dbReference type="PANTHER" id="PTHR44196:SF1">
    <property type="entry name" value="DEHYDROGENASE_REDUCTASE SDR FAMILY MEMBER 7B"/>
    <property type="match status" value="1"/>
</dbReference>
<evidence type="ECO:0000313" key="5">
    <source>
        <dbReference type="EMBL" id="RJO79268.1"/>
    </source>
</evidence>
<evidence type="ECO:0000256" key="2">
    <source>
        <dbReference type="ARBA" id="ARBA00023002"/>
    </source>
</evidence>
<dbReference type="PRINTS" id="PR00080">
    <property type="entry name" value="SDRFAMILY"/>
</dbReference>
<proteinExistence type="inferred from homology"/>
<dbReference type="InterPro" id="IPR057326">
    <property type="entry name" value="KR_dom"/>
</dbReference>
<dbReference type="Gene3D" id="3.40.50.720">
    <property type="entry name" value="NAD(P)-binding Rossmann-like Domain"/>
    <property type="match status" value="1"/>
</dbReference>
<protein>
    <submittedName>
        <fullName evidence="5">SDR family oxidoreductase</fullName>
    </submittedName>
</protein>
<dbReference type="SUPFAM" id="SSF51735">
    <property type="entry name" value="NAD(P)-binding Rossmann-fold domains"/>
    <property type="match status" value="1"/>
</dbReference>
<reference evidence="5 6" key="1">
    <citation type="submission" date="2018-09" db="EMBL/GenBank/DDBJ databases">
        <title>YIM PH21274 draft genome.</title>
        <authorList>
            <person name="Miao C."/>
        </authorList>
    </citation>
    <scope>NUCLEOTIDE SEQUENCE [LARGE SCALE GENOMIC DNA]</scope>
    <source>
        <strain evidence="5 6">YIM PH 21724</strain>
    </source>
</reference>
<name>A0A3A4KEX3_9NOCA</name>
<dbReference type="AlphaFoldDB" id="A0A3A4KEX3"/>
<dbReference type="PROSITE" id="PS00061">
    <property type="entry name" value="ADH_SHORT"/>
    <property type="match status" value="1"/>
</dbReference>
<evidence type="ECO:0000256" key="3">
    <source>
        <dbReference type="RuleBase" id="RU000363"/>
    </source>
</evidence>
<dbReference type="Proteomes" id="UP000266677">
    <property type="component" value="Unassembled WGS sequence"/>
</dbReference>
<evidence type="ECO:0000259" key="4">
    <source>
        <dbReference type="SMART" id="SM00822"/>
    </source>
</evidence>
<feature type="domain" description="Ketoreductase" evidence="4">
    <location>
        <begin position="7"/>
        <end position="191"/>
    </location>
</feature>
<accession>A0A3A4KEX3</accession>
<dbReference type="InterPro" id="IPR020904">
    <property type="entry name" value="Sc_DH/Rdtase_CS"/>
</dbReference>
<keyword evidence="2" id="KW-0560">Oxidoreductase</keyword>
<evidence type="ECO:0000313" key="6">
    <source>
        <dbReference type="Proteomes" id="UP000266677"/>
    </source>
</evidence>
<organism evidence="5 6">
    <name type="scientific">Nocardia panacis</name>
    <dbReference type="NCBI Taxonomy" id="2340916"/>
    <lineage>
        <taxon>Bacteria</taxon>
        <taxon>Bacillati</taxon>
        <taxon>Actinomycetota</taxon>
        <taxon>Actinomycetes</taxon>
        <taxon>Mycobacteriales</taxon>
        <taxon>Nocardiaceae</taxon>
        <taxon>Nocardia</taxon>
    </lineage>
</organism>
<dbReference type="PANTHER" id="PTHR44196">
    <property type="entry name" value="DEHYDROGENASE/REDUCTASE SDR FAMILY MEMBER 7B"/>
    <property type="match status" value="1"/>
</dbReference>
<dbReference type="EMBL" id="QZFU01000010">
    <property type="protein sequence ID" value="RJO79268.1"/>
    <property type="molecule type" value="Genomic_DNA"/>
</dbReference>
<dbReference type="RefSeq" id="WP_120037629.1">
    <property type="nucleotide sequence ID" value="NZ_QZFU01000010.1"/>
</dbReference>
<comment type="similarity">
    <text evidence="1 3">Belongs to the short-chain dehydrogenases/reductases (SDR) family.</text>
</comment>
<dbReference type="InterPro" id="IPR002347">
    <property type="entry name" value="SDR_fam"/>
</dbReference>
<sequence length="286" mass="30410">MTGYLDRTAVITGAGSGIGQALARRLAAAGARLALSDIDEIGLAETVRQAKVLGAQVRSDVVDVRDSVRMANYAQTIRAQFGTVHLMFNNAGTTFAGSVEETELADFERVLAVNFWGVVNGTKAFLPHLIASGDGHLVNVSSVFGLVGFPGQGAYSASKFAVRGFTEALRMELRAAHRPVRVTCVIPGGVKTGIVRNSHAAKGIDLSALVESFDRDPGVTADTAARVILDGVRAGRAQVLVGRDALVLELGRRLLGTGYQRIVGPIGARWLEQVRAPRRDLLREPK</sequence>
<dbReference type="Pfam" id="PF00106">
    <property type="entry name" value="adh_short"/>
    <property type="match status" value="1"/>
</dbReference>
<dbReference type="InterPro" id="IPR036291">
    <property type="entry name" value="NAD(P)-bd_dom_sf"/>
</dbReference>
<evidence type="ECO:0000256" key="1">
    <source>
        <dbReference type="ARBA" id="ARBA00006484"/>
    </source>
</evidence>
<dbReference type="GO" id="GO:0016020">
    <property type="term" value="C:membrane"/>
    <property type="evidence" value="ECO:0007669"/>
    <property type="project" value="TreeGrafter"/>
</dbReference>
<dbReference type="SMART" id="SM00822">
    <property type="entry name" value="PKS_KR"/>
    <property type="match status" value="1"/>
</dbReference>
<dbReference type="OrthoDB" id="4690547at2"/>
<gene>
    <name evidence="5" type="ORF">D5S18_02745</name>
</gene>
<keyword evidence="6" id="KW-1185">Reference proteome</keyword>